<proteinExistence type="predicted"/>
<reference evidence="1" key="1">
    <citation type="submission" date="2016-07" db="EMBL/GenBank/DDBJ databases">
        <authorList>
            <person name="Bretaudeau A."/>
        </authorList>
    </citation>
    <scope>NUCLEOTIDE SEQUENCE</scope>
    <source>
        <strain evidence="1">Rice</strain>
        <tissue evidence="1">Whole body</tissue>
    </source>
</reference>
<accession>A0A2H1WV26</accession>
<evidence type="ECO:0000313" key="1">
    <source>
        <dbReference type="EMBL" id="SOQ56913.1"/>
    </source>
</evidence>
<organism evidence="1">
    <name type="scientific">Spodoptera frugiperda</name>
    <name type="common">Fall armyworm</name>
    <dbReference type="NCBI Taxonomy" id="7108"/>
    <lineage>
        <taxon>Eukaryota</taxon>
        <taxon>Metazoa</taxon>
        <taxon>Ecdysozoa</taxon>
        <taxon>Arthropoda</taxon>
        <taxon>Hexapoda</taxon>
        <taxon>Insecta</taxon>
        <taxon>Pterygota</taxon>
        <taxon>Neoptera</taxon>
        <taxon>Endopterygota</taxon>
        <taxon>Lepidoptera</taxon>
        <taxon>Glossata</taxon>
        <taxon>Ditrysia</taxon>
        <taxon>Noctuoidea</taxon>
        <taxon>Noctuidae</taxon>
        <taxon>Amphipyrinae</taxon>
        <taxon>Spodoptera</taxon>
    </lineage>
</organism>
<protein>
    <submittedName>
        <fullName evidence="1">SFRICE_019960</fullName>
    </submittedName>
</protein>
<name>A0A2H1WV26_SPOFR</name>
<gene>
    <name evidence="1" type="ORF">SFRICE_019960</name>
</gene>
<sequence>MVSNPRRPWTLETPEELQVRCRAFEAERCPLLNKVVLDLHVQQATTCIHRLPTIKTRARSAIRLVGLFEPANQSAERVLVSITLDLKQTHTKEQTDHLIVSNRYGADGSPDGKQSLLPMDTRNTRSVTMTTVQRSRLSHPPTNRVFECRALRVRRRRVTSISGSLEVACLSLDRIIE</sequence>
<dbReference type="AlphaFoldDB" id="A0A2H1WV26"/>
<dbReference type="EMBL" id="ODYU01011276">
    <property type="protein sequence ID" value="SOQ56913.1"/>
    <property type="molecule type" value="Genomic_DNA"/>
</dbReference>